<evidence type="ECO:0000313" key="2">
    <source>
        <dbReference type="EMBL" id="GIM12266.1"/>
    </source>
</evidence>
<gene>
    <name evidence="2" type="ORF">Vretimale_15641</name>
</gene>
<name>A0A8J4LVX7_9CHLO</name>
<proteinExistence type="predicted"/>
<dbReference type="Proteomes" id="UP000722791">
    <property type="component" value="Unassembled WGS sequence"/>
</dbReference>
<protein>
    <submittedName>
        <fullName evidence="2">Uncharacterized protein</fullName>
    </submittedName>
</protein>
<evidence type="ECO:0000256" key="1">
    <source>
        <dbReference type="SAM" id="Phobius"/>
    </source>
</evidence>
<dbReference type="EMBL" id="BNCQ01000042">
    <property type="protein sequence ID" value="GIM12266.1"/>
    <property type="molecule type" value="Genomic_DNA"/>
</dbReference>
<reference evidence="2" key="1">
    <citation type="journal article" date="2021" name="Proc. Natl. Acad. Sci. U.S.A.">
        <title>Three genomes in the algal genus Volvox reveal the fate of a haploid sex-determining region after a transition to homothallism.</title>
        <authorList>
            <person name="Yamamoto K."/>
            <person name="Hamaji T."/>
            <person name="Kawai-Toyooka H."/>
            <person name="Matsuzaki R."/>
            <person name="Takahashi F."/>
            <person name="Nishimura Y."/>
            <person name="Kawachi M."/>
            <person name="Noguchi H."/>
            <person name="Minakuchi Y."/>
            <person name="Umen J.G."/>
            <person name="Toyoda A."/>
            <person name="Nozaki H."/>
        </authorList>
    </citation>
    <scope>NUCLEOTIDE SEQUENCE</scope>
    <source>
        <strain evidence="2">NIES-3785</strain>
    </source>
</reference>
<keyword evidence="1" id="KW-0472">Membrane</keyword>
<organism evidence="2 3">
    <name type="scientific">Volvox reticuliferus</name>
    <dbReference type="NCBI Taxonomy" id="1737510"/>
    <lineage>
        <taxon>Eukaryota</taxon>
        <taxon>Viridiplantae</taxon>
        <taxon>Chlorophyta</taxon>
        <taxon>core chlorophytes</taxon>
        <taxon>Chlorophyceae</taxon>
        <taxon>CS clade</taxon>
        <taxon>Chlamydomonadales</taxon>
        <taxon>Volvocaceae</taxon>
        <taxon>Volvox</taxon>
    </lineage>
</organism>
<feature type="transmembrane region" description="Helical" evidence="1">
    <location>
        <begin position="83"/>
        <end position="107"/>
    </location>
</feature>
<sequence length="111" mass="11967">TVPCFGCEQSKVVLSQLATRRFTLARKLPYIHAESSHHHHSSNMLLRKVLAQPAKNVSESLGDRAAVATPATLPPWLPTAFSVGAYVFLGPKPAIFVAVSMILLTYVGGLL</sequence>
<keyword evidence="1" id="KW-0812">Transmembrane</keyword>
<comment type="caution">
    <text evidence="2">The sequence shown here is derived from an EMBL/GenBank/DDBJ whole genome shotgun (WGS) entry which is preliminary data.</text>
</comment>
<feature type="non-terminal residue" evidence="2">
    <location>
        <position position="111"/>
    </location>
</feature>
<keyword evidence="1" id="KW-1133">Transmembrane helix</keyword>
<feature type="non-terminal residue" evidence="2">
    <location>
        <position position="1"/>
    </location>
</feature>
<accession>A0A8J4LVX7</accession>
<dbReference type="AlphaFoldDB" id="A0A8J4LVX7"/>
<evidence type="ECO:0000313" key="3">
    <source>
        <dbReference type="Proteomes" id="UP000722791"/>
    </source>
</evidence>